<dbReference type="Proteomes" id="UP001501081">
    <property type="component" value="Unassembled WGS sequence"/>
</dbReference>
<dbReference type="SUPFAM" id="SSF52172">
    <property type="entry name" value="CheY-like"/>
    <property type="match status" value="1"/>
</dbReference>
<dbReference type="PROSITE" id="PS50110">
    <property type="entry name" value="RESPONSE_REGULATORY"/>
    <property type="match status" value="1"/>
</dbReference>
<keyword evidence="5" id="KW-1185">Reference proteome</keyword>
<evidence type="ECO:0000313" key="4">
    <source>
        <dbReference type="EMBL" id="GAA3965194.1"/>
    </source>
</evidence>
<evidence type="ECO:0000256" key="2">
    <source>
        <dbReference type="PROSITE-ProRule" id="PRU00169"/>
    </source>
</evidence>
<feature type="modified residue" description="4-aspartylphosphate" evidence="2">
    <location>
        <position position="53"/>
    </location>
</feature>
<gene>
    <name evidence="4" type="ORF">GCM10022246_17830</name>
</gene>
<dbReference type="SMART" id="SM00448">
    <property type="entry name" value="REC"/>
    <property type="match status" value="1"/>
</dbReference>
<name>A0ABP7PGP6_9SPHI</name>
<evidence type="ECO:0000256" key="1">
    <source>
        <dbReference type="ARBA" id="ARBA00022553"/>
    </source>
</evidence>
<dbReference type="InterPro" id="IPR050595">
    <property type="entry name" value="Bact_response_regulator"/>
</dbReference>
<organism evidence="4 5">
    <name type="scientific">Pedobacter ginsengiterrae</name>
    <dbReference type="NCBI Taxonomy" id="871696"/>
    <lineage>
        <taxon>Bacteria</taxon>
        <taxon>Pseudomonadati</taxon>
        <taxon>Bacteroidota</taxon>
        <taxon>Sphingobacteriia</taxon>
        <taxon>Sphingobacteriales</taxon>
        <taxon>Sphingobacteriaceae</taxon>
        <taxon>Pedobacter</taxon>
    </lineage>
</organism>
<evidence type="ECO:0000313" key="5">
    <source>
        <dbReference type="Proteomes" id="UP001501081"/>
    </source>
</evidence>
<proteinExistence type="predicted"/>
<accession>A0ABP7PGP6</accession>
<keyword evidence="1 2" id="KW-0597">Phosphoprotein</keyword>
<evidence type="ECO:0000259" key="3">
    <source>
        <dbReference type="PROSITE" id="PS50110"/>
    </source>
</evidence>
<comment type="caution">
    <text evidence="4">The sequence shown here is derived from an EMBL/GenBank/DDBJ whole genome shotgun (WGS) entry which is preliminary data.</text>
</comment>
<dbReference type="EMBL" id="BAABAK010000009">
    <property type="protein sequence ID" value="GAA3965194.1"/>
    <property type="molecule type" value="Genomic_DNA"/>
</dbReference>
<dbReference type="PANTHER" id="PTHR44591:SF3">
    <property type="entry name" value="RESPONSE REGULATORY DOMAIN-CONTAINING PROTEIN"/>
    <property type="match status" value="1"/>
</dbReference>
<protein>
    <submittedName>
        <fullName evidence="4">Response regulator</fullName>
    </submittedName>
</protein>
<dbReference type="Gene3D" id="3.40.50.2300">
    <property type="match status" value="1"/>
</dbReference>
<dbReference type="RefSeq" id="WP_344766388.1">
    <property type="nucleotide sequence ID" value="NZ_BAABAK010000009.1"/>
</dbReference>
<dbReference type="Pfam" id="PF00072">
    <property type="entry name" value="Response_reg"/>
    <property type="match status" value="1"/>
</dbReference>
<reference evidence="5" key="1">
    <citation type="journal article" date="2019" name="Int. J. Syst. Evol. Microbiol.">
        <title>The Global Catalogue of Microorganisms (GCM) 10K type strain sequencing project: providing services to taxonomists for standard genome sequencing and annotation.</title>
        <authorList>
            <consortium name="The Broad Institute Genomics Platform"/>
            <consortium name="The Broad Institute Genome Sequencing Center for Infectious Disease"/>
            <person name="Wu L."/>
            <person name="Ma J."/>
        </authorList>
    </citation>
    <scope>NUCLEOTIDE SEQUENCE [LARGE SCALE GENOMIC DNA]</scope>
    <source>
        <strain evidence="5">JCM 17338</strain>
    </source>
</reference>
<sequence length="120" mass="13479">MNKKILFLDDDPISLYRYGTDFTDAGYEVRCIEVEEELSSLVESFKPDLIILDIRVGDGDGREICNELKIRLETAHIPIIMLTALSYEDISAVECDADAILGKSPDSENLLLTIKNLLDK</sequence>
<feature type="domain" description="Response regulatory" evidence="3">
    <location>
        <begin position="4"/>
        <end position="118"/>
    </location>
</feature>
<dbReference type="PANTHER" id="PTHR44591">
    <property type="entry name" value="STRESS RESPONSE REGULATOR PROTEIN 1"/>
    <property type="match status" value="1"/>
</dbReference>
<dbReference type="InterPro" id="IPR011006">
    <property type="entry name" value="CheY-like_superfamily"/>
</dbReference>
<dbReference type="InterPro" id="IPR001789">
    <property type="entry name" value="Sig_transdc_resp-reg_receiver"/>
</dbReference>